<dbReference type="EMBL" id="VUJX02000001">
    <property type="protein sequence ID" value="KAL0944526.1"/>
    <property type="molecule type" value="Genomic_DNA"/>
</dbReference>
<name>A0ACC3ZK62_COLTU</name>
<keyword evidence="2" id="KW-1185">Reference proteome</keyword>
<organism evidence="1 2">
    <name type="scientific">Colletotrichum truncatum</name>
    <name type="common">Anthracnose fungus</name>
    <name type="synonym">Colletotrichum capsici</name>
    <dbReference type="NCBI Taxonomy" id="5467"/>
    <lineage>
        <taxon>Eukaryota</taxon>
        <taxon>Fungi</taxon>
        <taxon>Dikarya</taxon>
        <taxon>Ascomycota</taxon>
        <taxon>Pezizomycotina</taxon>
        <taxon>Sordariomycetes</taxon>
        <taxon>Hypocreomycetidae</taxon>
        <taxon>Glomerellales</taxon>
        <taxon>Glomerellaceae</taxon>
        <taxon>Colletotrichum</taxon>
        <taxon>Colletotrichum truncatum species complex</taxon>
    </lineage>
</organism>
<reference evidence="1 2" key="1">
    <citation type="journal article" date="2020" name="Phytopathology">
        <title>Genome Sequence Resources of Colletotrichum truncatum, C. plurivorum, C. musicola, and C. sojae: Four Species Pathogenic to Soybean (Glycine max).</title>
        <authorList>
            <person name="Rogerio F."/>
            <person name="Boufleur T.R."/>
            <person name="Ciampi-Guillardi M."/>
            <person name="Sukno S.A."/>
            <person name="Thon M.R."/>
            <person name="Massola Junior N.S."/>
            <person name="Baroncelli R."/>
        </authorList>
    </citation>
    <scope>NUCLEOTIDE SEQUENCE [LARGE SCALE GENOMIC DNA]</scope>
    <source>
        <strain evidence="1 2">CMES1059</strain>
    </source>
</reference>
<gene>
    <name evidence="1" type="ORF">CTRU02_202413</name>
</gene>
<comment type="caution">
    <text evidence="1">The sequence shown here is derived from an EMBL/GenBank/DDBJ whole genome shotgun (WGS) entry which is preliminary data.</text>
</comment>
<evidence type="ECO:0000313" key="1">
    <source>
        <dbReference type="EMBL" id="KAL0944526.1"/>
    </source>
</evidence>
<sequence length="186" mass="18987">MAGSLATRKRAPPPPNLDLDTVRRTLQSDGPKTPPGPLTPHRPLIVSNLPEPIHPTSTITSQRPLTPQPTRPSTFTSGFAGPSDTSSSSSTSKPQQTTLIISTTATSFGVVSSPTNTIFVTAAPQTVTVTAAPVPSTAPGPGGIDDTKPQPSTVAPTPGVSFTTGAGVVVIGVLGGIGIKRLFQRH</sequence>
<accession>A0ACC3ZK62</accession>
<dbReference type="Proteomes" id="UP000805649">
    <property type="component" value="Unassembled WGS sequence"/>
</dbReference>
<proteinExistence type="predicted"/>
<evidence type="ECO:0000313" key="2">
    <source>
        <dbReference type="Proteomes" id="UP000805649"/>
    </source>
</evidence>
<protein>
    <submittedName>
        <fullName evidence="1">Uncharacterized protein</fullName>
    </submittedName>
</protein>